<evidence type="ECO:0000256" key="2">
    <source>
        <dbReference type="ARBA" id="ARBA00023002"/>
    </source>
</evidence>
<dbReference type="GO" id="GO:0047936">
    <property type="term" value="F:glucose 1-dehydrogenase [NAD(P)+] activity"/>
    <property type="evidence" value="ECO:0007669"/>
    <property type="project" value="UniProtKB-EC"/>
</dbReference>
<keyword evidence="2 3" id="KW-0560">Oxidoreductase</keyword>
<dbReference type="PRINTS" id="PR00081">
    <property type="entry name" value="GDHRDH"/>
</dbReference>
<dbReference type="Proteomes" id="UP001629156">
    <property type="component" value="Unassembled WGS sequence"/>
</dbReference>
<dbReference type="PRINTS" id="PR00080">
    <property type="entry name" value="SDRFAMILY"/>
</dbReference>
<name>A0ABW8Z2H0_9FLAO</name>
<comment type="similarity">
    <text evidence="1">Belongs to the short-chain dehydrogenases/reductases (SDR) family.</text>
</comment>
<evidence type="ECO:0000256" key="1">
    <source>
        <dbReference type="ARBA" id="ARBA00006484"/>
    </source>
</evidence>
<dbReference type="PANTHER" id="PTHR43639">
    <property type="entry name" value="OXIDOREDUCTASE, SHORT-CHAIN DEHYDROGENASE/REDUCTASE FAMILY (AFU_ORTHOLOGUE AFUA_5G02870)"/>
    <property type="match status" value="1"/>
</dbReference>
<sequence>MSTTLNGKVAIVTGASKGIGTGIAKSLAAAGASVVVNYVSDKTGADKAVSQIATDGGSAIAVQGSVTTQADVQKIFDEALKAFGRVDILVNNAGFYEFSPIADITKEHYDKMFDVNVWGVLLATQEAVKHFSYNGGSIINIGSLVSKKGFPDTVVYSATKGALDTITSTLAIELAPKKIRVNLVAPGMVETEGTATAGIKDSEFEANTIAATPLGRIGKPEDIARVVTFLAGDDAAWVTGEHITAAGGMY</sequence>
<dbReference type="EMBL" id="JBELPZ010000021">
    <property type="protein sequence ID" value="MFL9845748.1"/>
    <property type="molecule type" value="Genomic_DNA"/>
</dbReference>
<dbReference type="PANTHER" id="PTHR43639:SF1">
    <property type="entry name" value="SHORT-CHAIN DEHYDROGENASE_REDUCTASE FAMILY PROTEIN"/>
    <property type="match status" value="1"/>
</dbReference>
<accession>A0ABW8Z2H0</accession>
<dbReference type="InterPro" id="IPR036291">
    <property type="entry name" value="NAD(P)-bd_dom_sf"/>
</dbReference>
<dbReference type="RefSeq" id="WP_408086030.1">
    <property type="nucleotide sequence ID" value="NZ_JBELPZ010000021.1"/>
</dbReference>
<gene>
    <name evidence="3" type="ORF">ABS766_15115</name>
</gene>
<dbReference type="PROSITE" id="PS00061">
    <property type="entry name" value="ADH_SHORT"/>
    <property type="match status" value="1"/>
</dbReference>
<keyword evidence="4" id="KW-1185">Reference proteome</keyword>
<dbReference type="Gene3D" id="3.40.50.720">
    <property type="entry name" value="NAD(P)-binding Rossmann-like Domain"/>
    <property type="match status" value="1"/>
</dbReference>
<dbReference type="SUPFAM" id="SSF51735">
    <property type="entry name" value="NAD(P)-binding Rossmann-fold domains"/>
    <property type="match status" value="1"/>
</dbReference>
<dbReference type="InterPro" id="IPR020904">
    <property type="entry name" value="Sc_DH/Rdtase_CS"/>
</dbReference>
<proteinExistence type="inferred from homology"/>
<protein>
    <submittedName>
        <fullName evidence="3">Glucose 1-dehydrogenase</fullName>
        <ecNumber evidence="3">1.1.1.47</ecNumber>
    </submittedName>
</protein>
<dbReference type="Pfam" id="PF13561">
    <property type="entry name" value="adh_short_C2"/>
    <property type="match status" value="1"/>
</dbReference>
<organism evidence="3 4">
    <name type="scientific">Flavobacterium rhizosphaerae</name>
    <dbReference type="NCBI Taxonomy" id="3163298"/>
    <lineage>
        <taxon>Bacteria</taxon>
        <taxon>Pseudomonadati</taxon>
        <taxon>Bacteroidota</taxon>
        <taxon>Flavobacteriia</taxon>
        <taxon>Flavobacteriales</taxon>
        <taxon>Flavobacteriaceae</taxon>
        <taxon>Flavobacterium</taxon>
    </lineage>
</organism>
<reference evidence="3 4" key="1">
    <citation type="submission" date="2024-06" db="EMBL/GenBank/DDBJ databases">
        <authorList>
            <person name="Kaempfer P."/>
            <person name="Viver T."/>
        </authorList>
    </citation>
    <scope>NUCLEOTIDE SEQUENCE [LARGE SCALE GENOMIC DNA]</scope>
    <source>
        <strain evidence="3 4">ST-119</strain>
    </source>
</reference>
<dbReference type="NCBIfam" id="NF005559">
    <property type="entry name" value="PRK07231.1"/>
    <property type="match status" value="1"/>
</dbReference>
<dbReference type="InterPro" id="IPR002347">
    <property type="entry name" value="SDR_fam"/>
</dbReference>
<dbReference type="EC" id="1.1.1.47" evidence="3"/>
<evidence type="ECO:0000313" key="3">
    <source>
        <dbReference type="EMBL" id="MFL9845748.1"/>
    </source>
</evidence>
<comment type="caution">
    <text evidence="3">The sequence shown here is derived from an EMBL/GenBank/DDBJ whole genome shotgun (WGS) entry which is preliminary data.</text>
</comment>
<evidence type="ECO:0000313" key="4">
    <source>
        <dbReference type="Proteomes" id="UP001629156"/>
    </source>
</evidence>